<feature type="active site" description="Charge relay system" evidence="5">
    <location>
        <position position="81"/>
    </location>
</feature>
<evidence type="ECO:0000256" key="3">
    <source>
        <dbReference type="ARBA" id="ARBA00022801"/>
    </source>
</evidence>
<comment type="similarity">
    <text evidence="1 5">Belongs to the peptidase S8 family.</text>
</comment>
<dbReference type="AlphaFoldDB" id="A0A3M2KQ94"/>
<dbReference type="PRINTS" id="PR00723">
    <property type="entry name" value="SUBTILISIN"/>
</dbReference>
<accession>A0A3M2KQ94</accession>
<keyword evidence="6" id="KW-0732">Signal</keyword>
<evidence type="ECO:0000256" key="2">
    <source>
        <dbReference type="ARBA" id="ARBA00022670"/>
    </source>
</evidence>
<keyword evidence="9" id="KW-1185">Reference proteome</keyword>
<evidence type="ECO:0000313" key="8">
    <source>
        <dbReference type="EMBL" id="RMI26816.1"/>
    </source>
</evidence>
<dbReference type="SUPFAM" id="SSF52743">
    <property type="entry name" value="Subtilisin-like"/>
    <property type="match status" value="1"/>
</dbReference>
<evidence type="ECO:0000259" key="7">
    <source>
        <dbReference type="Pfam" id="PF00082"/>
    </source>
</evidence>
<evidence type="ECO:0000256" key="5">
    <source>
        <dbReference type="PROSITE-ProRule" id="PRU01240"/>
    </source>
</evidence>
<dbReference type="InterPro" id="IPR022398">
    <property type="entry name" value="Peptidase_S8_His-AS"/>
</dbReference>
<dbReference type="Pfam" id="PF00082">
    <property type="entry name" value="Peptidase_S8"/>
    <property type="match status" value="1"/>
</dbReference>
<dbReference type="PANTHER" id="PTHR43806:SF11">
    <property type="entry name" value="CEREVISIN-RELATED"/>
    <property type="match status" value="1"/>
</dbReference>
<feature type="active site" description="Charge relay system" evidence="5">
    <location>
        <position position="282"/>
    </location>
</feature>
<dbReference type="GO" id="GO:0004252">
    <property type="term" value="F:serine-type endopeptidase activity"/>
    <property type="evidence" value="ECO:0007669"/>
    <property type="project" value="UniProtKB-UniRule"/>
</dbReference>
<reference evidence="8 9" key="1">
    <citation type="submission" date="2018-10" db="EMBL/GenBank/DDBJ databases">
        <title>Isolation, diversity and antifungal activity of actinobacteria from wheat.</title>
        <authorList>
            <person name="Han C."/>
        </authorList>
    </citation>
    <scope>NUCLEOTIDE SEQUENCE [LARGE SCALE GENOMIC DNA]</scope>
    <source>
        <strain evidence="8 9">NEAU-YY642</strain>
    </source>
</reference>
<name>A0A3M2KQ94_9ACTN</name>
<keyword evidence="2 5" id="KW-0645">Protease</keyword>
<feature type="non-terminal residue" evidence="8">
    <location>
        <position position="392"/>
    </location>
</feature>
<proteinExistence type="inferred from homology"/>
<dbReference type="RefSeq" id="WP_122400060.1">
    <property type="nucleotide sequence ID" value="NZ_RFFJ01000368.1"/>
</dbReference>
<dbReference type="InterPro" id="IPR036852">
    <property type="entry name" value="Peptidase_S8/S53_dom_sf"/>
</dbReference>
<comment type="caution">
    <text evidence="8">The sequence shown here is derived from an EMBL/GenBank/DDBJ whole genome shotgun (WGS) entry which is preliminary data.</text>
</comment>
<evidence type="ECO:0000256" key="6">
    <source>
        <dbReference type="SAM" id="SignalP"/>
    </source>
</evidence>
<dbReference type="GO" id="GO:0006508">
    <property type="term" value="P:proteolysis"/>
    <property type="evidence" value="ECO:0007669"/>
    <property type="project" value="UniProtKB-KW"/>
</dbReference>
<feature type="chain" id="PRO_5038794886" description="Peptidase S8/S53 domain-containing protein" evidence="6">
    <location>
        <begin position="25"/>
        <end position="392"/>
    </location>
</feature>
<dbReference type="PROSITE" id="PS00136">
    <property type="entry name" value="SUBTILASE_ASP"/>
    <property type="match status" value="1"/>
</dbReference>
<gene>
    <name evidence="8" type="ORF">EBN88_29670</name>
</gene>
<evidence type="ECO:0000256" key="4">
    <source>
        <dbReference type="ARBA" id="ARBA00022825"/>
    </source>
</evidence>
<dbReference type="Gene3D" id="3.40.50.200">
    <property type="entry name" value="Peptidase S8/S53 domain"/>
    <property type="match status" value="1"/>
</dbReference>
<keyword evidence="4 5" id="KW-0720">Serine protease</keyword>
<dbReference type="InterPro" id="IPR023827">
    <property type="entry name" value="Peptidase_S8_Asp-AS"/>
</dbReference>
<organism evidence="8 9">
    <name type="scientific">Streptomyces triticirhizae</name>
    <dbReference type="NCBI Taxonomy" id="2483353"/>
    <lineage>
        <taxon>Bacteria</taxon>
        <taxon>Bacillati</taxon>
        <taxon>Actinomycetota</taxon>
        <taxon>Actinomycetes</taxon>
        <taxon>Kitasatosporales</taxon>
        <taxon>Streptomycetaceae</taxon>
        <taxon>Streptomyces</taxon>
    </lineage>
</organism>
<dbReference type="InterPro" id="IPR000209">
    <property type="entry name" value="Peptidase_S8/S53_dom"/>
</dbReference>
<dbReference type="PANTHER" id="PTHR43806">
    <property type="entry name" value="PEPTIDASE S8"/>
    <property type="match status" value="1"/>
</dbReference>
<keyword evidence="3 5" id="KW-0378">Hydrolase</keyword>
<feature type="signal peptide" evidence="6">
    <location>
        <begin position="1"/>
        <end position="24"/>
    </location>
</feature>
<protein>
    <recommendedName>
        <fullName evidence="7">Peptidase S8/S53 domain-containing protein</fullName>
    </recommendedName>
</protein>
<dbReference type="Proteomes" id="UP000278673">
    <property type="component" value="Unassembled WGS sequence"/>
</dbReference>
<feature type="active site" description="Charge relay system" evidence="5">
    <location>
        <position position="124"/>
    </location>
</feature>
<evidence type="ECO:0000256" key="1">
    <source>
        <dbReference type="ARBA" id="ARBA00011073"/>
    </source>
</evidence>
<dbReference type="InterPro" id="IPR015500">
    <property type="entry name" value="Peptidase_S8_subtilisin-rel"/>
</dbReference>
<feature type="domain" description="Peptidase S8/S53" evidence="7">
    <location>
        <begin position="72"/>
        <end position="322"/>
    </location>
</feature>
<dbReference type="PROSITE" id="PS51892">
    <property type="entry name" value="SUBTILASE"/>
    <property type="match status" value="1"/>
</dbReference>
<evidence type="ECO:0000313" key="9">
    <source>
        <dbReference type="Proteomes" id="UP000278673"/>
    </source>
</evidence>
<dbReference type="InterPro" id="IPR050131">
    <property type="entry name" value="Peptidase_S8_subtilisin-like"/>
</dbReference>
<dbReference type="PROSITE" id="PS00137">
    <property type="entry name" value="SUBTILASE_HIS"/>
    <property type="match status" value="1"/>
</dbReference>
<dbReference type="EMBL" id="RFFJ01000368">
    <property type="protein sequence ID" value="RMI26816.1"/>
    <property type="molecule type" value="Genomic_DNA"/>
</dbReference>
<sequence>MAARTAVRRRLLWPPLLALGLTLATPLPGTLPEAAAQDCSQQATGEELPENAGPYPLIEQLGLRQAWDLATGEGVTVAVLDSGVDGEHPDLAGAVARGSEFTVVPEEREFVRTTPDRQRDCPGHGTAVAGMIAAHRAEGDRMTGVAPGAVVYPIRIADGVDRATPNTLAAAVDDAIAADVDILNLSFAYPVDAEPLRAAVARAVDAGVLVVAAAGNEGNEGRDDIPMYPAAYDGVLTVGAVGEDGQPLETSNAGDWVDLAGYGQELAVAAPGGGYRVEAGTSFATAQVSGAAALVLSRFPDLTAAQLADRLTESANPVGGGRGERTGAGIVDPFAALTHLDGTAEDPGGEAAARPGHIPVRPLPEDRPLLSPTAATALGWTGGLLLAVALGL</sequence>